<keyword evidence="4 7" id="KW-0812">Transmembrane</keyword>
<keyword evidence="5 7" id="KW-1133">Transmembrane helix</keyword>
<feature type="transmembrane region" description="Helical" evidence="7">
    <location>
        <begin position="117"/>
        <end position="138"/>
    </location>
</feature>
<sequence>MGASIRSIWYSVPSLLRFVLRRLAIGVLLCIGVTFVSFTLTQVVPGDPVAASLGDYASSDPETVAAFRQRFGLDKPVHEQYVIYLTKLAQGDFGESLQTRRPVAADLAHYMSATIELAVVAMLIAMIGGVGLGIIAAITRDRWPDQVIRVVSLAGVSVPTFWLSLVCLYVFFFQLGWSPGVGRLSPGAAAPMQITGLFTLDALLTGNWKALGDALSHIALPAMVLAIYTIGAITRFTRAAMLDALGQDFVRSARAKGLPERSVILTHVLRPALAAIVTVSGMAFGRMLGGAVLVESVFSWPGLGEYAYRSALALDLRAIMGVSLVIAAVYILVNLVVDILYAVIDPRIRLG</sequence>
<dbReference type="PROSITE" id="PS50928">
    <property type="entry name" value="ABC_TM1"/>
    <property type="match status" value="1"/>
</dbReference>
<comment type="similarity">
    <text evidence="7">Belongs to the binding-protein-dependent transport system permease family.</text>
</comment>
<evidence type="ECO:0000256" key="1">
    <source>
        <dbReference type="ARBA" id="ARBA00004651"/>
    </source>
</evidence>
<evidence type="ECO:0000256" key="4">
    <source>
        <dbReference type="ARBA" id="ARBA00022692"/>
    </source>
</evidence>
<evidence type="ECO:0000256" key="2">
    <source>
        <dbReference type="ARBA" id="ARBA00022448"/>
    </source>
</evidence>
<dbReference type="GO" id="GO:0071916">
    <property type="term" value="F:dipeptide transmembrane transporter activity"/>
    <property type="evidence" value="ECO:0007669"/>
    <property type="project" value="TreeGrafter"/>
</dbReference>
<evidence type="ECO:0000313" key="10">
    <source>
        <dbReference type="Proteomes" id="UP000183447"/>
    </source>
</evidence>
<reference evidence="9 10" key="1">
    <citation type="submission" date="2016-11" db="EMBL/GenBank/DDBJ databases">
        <authorList>
            <person name="Jaros S."/>
            <person name="Januszkiewicz K."/>
            <person name="Wedrychowicz H."/>
        </authorList>
    </citation>
    <scope>NUCLEOTIDE SEQUENCE [LARGE SCALE GENOMIC DNA]</scope>
    <source>
        <strain evidence="9 10">ATCC 23634</strain>
    </source>
</reference>
<keyword evidence="10" id="KW-1185">Reference proteome</keyword>
<dbReference type="OrthoDB" id="9805855at2"/>
<evidence type="ECO:0000259" key="8">
    <source>
        <dbReference type="PROSITE" id="PS50928"/>
    </source>
</evidence>
<protein>
    <submittedName>
        <fullName evidence="9">Peptide/nickel transport system permease protein</fullName>
    </submittedName>
</protein>
<dbReference type="RefSeq" id="WP_072344148.1">
    <property type="nucleotide sequence ID" value="NZ_FPKU01000002.1"/>
</dbReference>
<proteinExistence type="inferred from homology"/>
<dbReference type="InterPro" id="IPR035906">
    <property type="entry name" value="MetI-like_sf"/>
</dbReference>
<dbReference type="Proteomes" id="UP000183447">
    <property type="component" value="Unassembled WGS sequence"/>
</dbReference>
<dbReference type="InterPro" id="IPR000515">
    <property type="entry name" value="MetI-like"/>
</dbReference>
<dbReference type="InterPro" id="IPR045621">
    <property type="entry name" value="BPD_transp_1_N"/>
</dbReference>
<name>A0A1K2HZY3_9HYPH</name>
<feature type="transmembrane region" description="Helical" evidence="7">
    <location>
        <begin position="318"/>
        <end position="344"/>
    </location>
</feature>
<dbReference type="Pfam" id="PF19300">
    <property type="entry name" value="BPD_transp_1_N"/>
    <property type="match status" value="1"/>
</dbReference>
<dbReference type="GO" id="GO:0005886">
    <property type="term" value="C:plasma membrane"/>
    <property type="evidence" value="ECO:0007669"/>
    <property type="project" value="UniProtKB-SubCell"/>
</dbReference>
<dbReference type="EMBL" id="FPKU01000002">
    <property type="protein sequence ID" value="SFZ85640.1"/>
    <property type="molecule type" value="Genomic_DNA"/>
</dbReference>
<feature type="transmembrane region" description="Helical" evidence="7">
    <location>
        <begin position="23"/>
        <end position="44"/>
    </location>
</feature>
<gene>
    <name evidence="9" type="ORF">SAMN02983003_2806</name>
</gene>
<feature type="transmembrane region" description="Helical" evidence="7">
    <location>
        <begin position="150"/>
        <end position="172"/>
    </location>
</feature>
<evidence type="ECO:0000256" key="3">
    <source>
        <dbReference type="ARBA" id="ARBA00022475"/>
    </source>
</evidence>
<dbReference type="PANTHER" id="PTHR43163">
    <property type="entry name" value="DIPEPTIDE TRANSPORT SYSTEM PERMEASE PROTEIN DPPB-RELATED"/>
    <property type="match status" value="1"/>
</dbReference>
<feature type="transmembrane region" description="Helical" evidence="7">
    <location>
        <begin position="272"/>
        <end position="298"/>
    </location>
</feature>
<dbReference type="Pfam" id="PF00528">
    <property type="entry name" value="BPD_transp_1"/>
    <property type="match status" value="1"/>
</dbReference>
<dbReference type="SUPFAM" id="SSF161098">
    <property type="entry name" value="MetI-like"/>
    <property type="match status" value="1"/>
</dbReference>
<evidence type="ECO:0000256" key="6">
    <source>
        <dbReference type="ARBA" id="ARBA00023136"/>
    </source>
</evidence>
<dbReference type="PANTHER" id="PTHR43163:SF6">
    <property type="entry name" value="DIPEPTIDE TRANSPORT SYSTEM PERMEASE PROTEIN DPPB-RELATED"/>
    <property type="match status" value="1"/>
</dbReference>
<dbReference type="Gene3D" id="1.10.3720.10">
    <property type="entry name" value="MetI-like"/>
    <property type="match status" value="1"/>
</dbReference>
<feature type="domain" description="ABC transmembrane type-1" evidence="8">
    <location>
        <begin position="111"/>
        <end position="341"/>
    </location>
</feature>
<evidence type="ECO:0000313" key="9">
    <source>
        <dbReference type="EMBL" id="SFZ85640.1"/>
    </source>
</evidence>
<keyword evidence="3" id="KW-1003">Cell membrane</keyword>
<dbReference type="CDD" id="cd06261">
    <property type="entry name" value="TM_PBP2"/>
    <property type="match status" value="1"/>
</dbReference>
<dbReference type="STRING" id="665118.SAMN02983003_2806"/>
<organism evidence="9 10">
    <name type="scientific">Devosia enhydra</name>
    <dbReference type="NCBI Taxonomy" id="665118"/>
    <lineage>
        <taxon>Bacteria</taxon>
        <taxon>Pseudomonadati</taxon>
        <taxon>Pseudomonadota</taxon>
        <taxon>Alphaproteobacteria</taxon>
        <taxon>Hyphomicrobiales</taxon>
        <taxon>Devosiaceae</taxon>
        <taxon>Devosia</taxon>
    </lineage>
</organism>
<dbReference type="AlphaFoldDB" id="A0A1K2HZY3"/>
<keyword evidence="6 7" id="KW-0472">Membrane</keyword>
<feature type="transmembrane region" description="Helical" evidence="7">
    <location>
        <begin position="214"/>
        <end position="233"/>
    </location>
</feature>
<evidence type="ECO:0000256" key="5">
    <source>
        <dbReference type="ARBA" id="ARBA00022989"/>
    </source>
</evidence>
<keyword evidence="2 7" id="KW-0813">Transport</keyword>
<evidence type="ECO:0000256" key="7">
    <source>
        <dbReference type="RuleBase" id="RU363032"/>
    </source>
</evidence>
<accession>A0A1K2HZY3</accession>
<comment type="subcellular location">
    <subcellularLocation>
        <location evidence="1 7">Cell membrane</location>
        <topology evidence="1 7">Multi-pass membrane protein</topology>
    </subcellularLocation>
</comment>